<dbReference type="InterPro" id="IPR000835">
    <property type="entry name" value="HTH_MarR-typ"/>
</dbReference>
<dbReference type="AlphaFoldDB" id="A0A8J2YZF4"/>
<dbReference type="PANTHER" id="PTHR39515:SF2">
    <property type="entry name" value="HTH-TYPE TRANSCRIPTIONAL REGULATOR RV0880"/>
    <property type="match status" value="1"/>
</dbReference>
<dbReference type="Gene3D" id="1.10.287.100">
    <property type="match status" value="1"/>
</dbReference>
<proteinExistence type="predicted"/>
<dbReference type="PROSITE" id="PS50995">
    <property type="entry name" value="HTH_MARR_2"/>
    <property type="match status" value="1"/>
</dbReference>
<dbReference type="Gene3D" id="1.10.10.10">
    <property type="entry name" value="Winged helix-like DNA-binding domain superfamily/Winged helix DNA-binding domain"/>
    <property type="match status" value="1"/>
</dbReference>
<accession>A0A8J2YZF4</accession>
<dbReference type="GO" id="GO:0003700">
    <property type="term" value="F:DNA-binding transcription factor activity"/>
    <property type="evidence" value="ECO:0007669"/>
    <property type="project" value="InterPro"/>
</dbReference>
<evidence type="ECO:0000313" key="2">
    <source>
        <dbReference type="EMBL" id="GGF42713.1"/>
    </source>
</evidence>
<protein>
    <recommendedName>
        <fullName evidence="1">HTH marR-type domain-containing protein</fullName>
    </recommendedName>
</protein>
<feature type="domain" description="HTH marR-type" evidence="1">
    <location>
        <begin position="16"/>
        <end position="152"/>
    </location>
</feature>
<dbReference type="EMBL" id="BMJQ01000019">
    <property type="protein sequence ID" value="GGF42713.1"/>
    <property type="molecule type" value="Genomic_DNA"/>
</dbReference>
<evidence type="ECO:0000259" key="1">
    <source>
        <dbReference type="PROSITE" id="PS50995"/>
    </source>
</evidence>
<organism evidence="2 3">
    <name type="scientific">Aliidongia dinghuensis</name>
    <dbReference type="NCBI Taxonomy" id="1867774"/>
    <lineage>
        <taxon>Bacteria</taxon>
        <taxon>Pseudomonadati</taxon>
        <taxon>Pseudomonadota</taxon>
        <taxon>Alphaproteobacteria</taxon>
        <taxon>Rhodospirillales</taxon>
        <taxon>Dongiaceae</taxon>
        <taxon>Aliidongia</taxon>
    </lineage>
</organism>
<sequence length="153" mass="16313">MLMGMDDANESRSVRAAALATELRATVGKLKRRLREQASVGDLTPSQVSVLLRLEKGGAATASSLARAEGMRPQSMASVVAVLETAGLVSGAPDPNDGRQTLLSLTDACRKWAQEGRAARQDWLSRTIAARLTAQEQDDLAAAVELLKRLVDD</sequence>
<evidence type="ECO:0000313" key="3">
    <source>
        <dbReference type="Proteomes" id="UP000646365"/>
    </source>
</evidence>
<keyword evidence="3" id="KW-1185">Reference proteome</keyword>
<gene>
    <name evidence="2" type="ORF">GCM10011611_56430</name>
</gene>
<dbReference type="RefSeq" id="WP_229744008.1">
    <property type="nucleotide sequence ID" value="NZ_BMJQ01000019.1"/>
</dbReference>
<dbReference type="Proteomes" id="UP000646365">
    <property type="component" value="Unassembled WGS sequence"/>
</dbReference>
<dbReference type="InterPro" id="IPR052526">
    <property type="entry name" value="HTH-type_Bedaq_tolerance"/>
</dbReference>
<dbReference type="SMART" id="SM00347">
    <property type="entry name" value="HTH_MARR"/>
    <property type="match status" value="1"/>
</dbReference>
<dbReference type="SUPFAM" id="SSF46785">
    <property type="entry name" value="Winged helix' DNA-binding domain"/>
    <property type="match status" value="1"/>
</dbReference>
<dbReference type="InterPro" id="IPR036388">
    <property type="entry name" value="WH-like_DNA-bd_sf"/>
</dbReference>
<name>A0A8J2YZF4_9PROT</name>
<dbReference type="PANTHER" id="PTHR39515">
    <property type="entry name" value="CONSERVED PROTEIN"/>
    <property type="match status" value="1"/>
</dbReference>
<reference evidence="2" key="1">
    <citation type="journal article" date="2014" name="Int. J. Syst. Evol. Microbiol.">
        <title>Complete genome sequence of Corynebacterium casei LMG S-19264T (=DSM 44701T), isolated from a smear-ripened cheese.</title>
        <authorList>
            <consortium name="US DOE Joint Genome Institute (JGI-PGF)"/>
            <person name="Walter F."/>
            <person name="Albersmeier A."/>
            <person name="Kalinowski J."/>
            <person name="Ruckert C."/>
        </authorList>
    </citation>
    <scope>NUCLEOTIDE SEQUENCE</scope>
    <source>
        <strain evidence="2">CGMCC 1.15725</strain>
    </source>
</reference>
<dbReference type="InterPro" id="IPR036390">
    <property type="entry name" value="WH_DNA-bd_sf"/>
</dbReference>
<dbReference type="Pfam" id="PF12802">
    <property type="entry name" value="MarR_2"/>
    <property type="match status" value="1"/>
</dbReference>
<reference evidence="2" key="2">
    <citation type="submission" date="2020-09" db="EMBL/GenBank/DDBJ databases">
        <authorList>
            <person name="Sun Q."/>
            <person name="Zhou Y."/>
        </authorList>
    </citation>
    <scope>NUCLEOTIDE SEQUENCE</scope>
    <source>
        <strain evidence="2">CGMCC 1.15725</strain>
    </source>
</reference>
<comment type="caution">
    <text evidence="2">The sequence shown here is derived from an EMBL/GenBank/DDBJ whole genome shotgun (WGS) entry which is preliminary data.</text>
</comment>